<evidence type="ECO:0000256" key="2">
    <source>
        <dbReference type="SAM" id="Phobius"/>
    </source>
</evidence>
<dbReference type="GeneID" id="103336385"/>
<evidence type="ECO:0000256" key="1">
    <source>
        <dbReference type="PROSITE-ProRule" id="PRU00023"/>
    </source>
</evidence>
<dbReference type="InterPro" id="IPR026961">
    <property type="entry name" value="PGG_dom"/>
</dbReference>
<sequence length="630" mass="72447">MEEIHEAERERRALDQMKGPYRWAMYEDWESLRRYYKDNPTQVLNPLTTYNDNALHLVTFIGRTDVLQFLISLIRDPQMLRRALTMKNRHGNTTLHEVAPSGNLEAAVLLVDLDNNVRDKLAEVMEDDVRYEGVLEIRNQLGETPVYRAASFGHTKLVQYLVKKVGQINIMPHLQRSSDQVSILHSAVIGQNFETALWLLKEYPDLADRKESNGLTSLQLLAQMPSAFQAKFRKSIWKMLIYKCLFNDDNIDRIPPNDLESRINRPSQSSYSKKITRFRSPGSRTMFEKMQNENSLLELTHLLVEKDYSWMTSREDDVRRDDDRNYTPLLIAARNGISEIVKKMLELHPQSVEAHDIDEQQNILHVAIMHRWLEIFKLIKKSKSITSRMAMKIDRNGNTILHQAATMRYYSADTQRLGGPALQLQDELRWMARVKKIISPHYIMKHNREEKTAEQLFNSEHAKLLQSAQTWIKETAQSCSTVAALVTTVVYAAAYTAPGGNDSNGVPVLRHSSFFFTFAVADTVSLISSLASLVTFLSILASPLEYQDFYRSLPFRLHLGFTLLFCSLITTMLTFTATILLLIHPQKKWTTSLIFVVSFLPVPVCGLMQLPLLTGFSQVLKYIFKKITKI</sequence>
<keyword evidence="2" id="KW-1133">Transmembrane helix</keyword>
<dbReference type="InterPro" id="IPR002110">
    <property type="entry name" value="Ankyrin_rpt"/>
</dbReference>
<dbReference type="PROSITE" id="PS50088">
    <property type="entry name" value="ANK_REPEAT"/>
    <property type="match status" value="1"/>
</dbReference>
<dbReference type="InterPro" id="IPR036770">
    <property type="entry name" value="Ankyrin_rpt-contain_sf"/>
</dbReference>
<dbReference type="Gene3D" id="1.25.40.20">
    <property type="entry name" value="Ankyrin repeat-containing domain"/>
    <property type="match status" value="2"/>
</dbReference>
<dbReference type="RefSeq" id="XP_008237644.1">
    <property type="nucleotide sequence ID" value="XM_008239422.2"/>
</dbReference>
<dbReference type="Pfam" id="PF13962">
    <property type="entry name" value="PGG"/>
    <property type="match status" value="1"/>
</dbReference>
<dbReference type="PANTHER" id="PTHR24177:SF215">
    <property type="entry name" value="PGG DOMAIN-CONTAINING PROTEIN"/>
    <property type="match status" value="1"/>
</dbReference>
<dbReference type="SUPFAM" id="SSF48403">
    <property type="entry name" value="Ankyrin repeat"/>
    <property type="match status" value="1"/>
</dbReference>
<accession>A0ABM0PCJ4</accession>
<evidence type="ECO:0000259" key="3">
    <source>
        <dbReference type="Pfam" id="PF13962"/>
    </source>
</evidence>
<reference evidence="5" key="2">
    <citation type="submission" date="2025-08" db="UniProtKB">
        <authorList>
            <consortium name="RefSeq"/>
        </authorList>
    </citation>
    <scope>IDENTIFICATION</scope>
</reference>
<keyword evidence="2" id="KW-0812">Transmembrane</keyword>
<dbReference type="Proteomes" id="UP000694861">
    <property type="component" value="Linkage group LG6"/>
</dbReference>
<feature type="repeat" description="ANK" evidence="1">
    <location>
        <begin position="141"/>
        <end position="173"/>
    </location>
</feature>
<feature type="transmembrane region" description="Helical" evidence="2">
    <location>
        <begin position="514"/>
        <end position="540"/>
    </location>
</feature>
<protein>
    <submittedName>
        <fullName evidence="5">Uncharacterized protein LOC103336385</fullName>
    </submittedName>
</protein>
<evidence type="ECO:0000313" key="4">
    <source>
        <dbReference type="Proteomes" id="UP000694861"/>
    </source>
</evidence>
<feature type="domain" description="PGG" evidence="3">
    <location>
        <begin position="470"/>
        <end position="580"/>
    </location>
</feature>
<feature type="transmembrane region" description="Helical" evidence="2">
    <location>
        <begin position="589"/>
        <end position="616"/>
    </location>
</feature>
<name>A0ABM0PCJ4_PRUMU</name>
<keyword evidence="4" id="KW-1185">Reference proteome</keyword>
<dbReference type="Pfam" id="PF12796">
    <property type="entry name" value="Ank_2"/>
    <property type="match status" value="2"/>
</dbReference>
<dbReference type="SMART" id="SM00248">
    <property type="entry name" value="ANK"/>
    <property type="match status" value="6"/>
</dbReference>
<organism evidence="4 5">
    <name type="scientific">Prunus mume</name>
    <name type="common">Japanese apricot</name>
    <name type="synonym">Armeniaca mume</name>
    <dbReference type="NCBI Taxonomy" id="102107"/>
    <lineage>
        <taxon>Eukaryota</taxon>
        <taxon>Viridiplantae</taxon>
        <taxon>Streptophyta</taxon>
        <taxon>Embryophyta</taxon>
        <taxon>Tracheophyta</taxon>
        <taxon>Spermatophyta</taxon>
        <taxon>Magnoliopsida</taxon>
        <taxon>eudicotyledons</taxon>
        <taxon>Gunneridae</taxon>
        <taxon>Pentapetalae</taxon>
        <taxon>rosids</taxon>
        <taxon>fabids</taxon>
        <taxon>Rosales</taxon>
        <taxon>Rosaceae</taxon>
        <taxon>Amygdaloideae</taxon>
        <taxon>Amygdaleae</taxon>
        <taxon>Prunus</taxon>
    </lineage>
</organism>
<reference evidence="4" key="1">
    <citation type="journal article" date="2012" name="Nat. Commun.">
        <title>The genome of Prunus mume.</title>
        <authorList>
            <person name="Zhang Q."/>
            <person name="Chen W."/>
            <person name="Sun L."/>
            <person name="Zhao F."/>
            <person name="Huang B."/>
            <person name="Yang W."/>
            <person name="Tao Y."/>
            <person name="Wang J."/>
            <person name="Yuan Z."/>
            <person name="Fan G."/>
            <person name="Xing Z."/>
            <person name="Han C."/>
            <person name="Pan H."/>
            <person name="Zhong X."/>
            <person name="Shi W."/>
            <person name="Liang X."/>
            <person name="Du D."/>
            <person name="Sun F."/>
            <person name="Xu Z."/>
            <person name="Hao R."/>
            <person name="Lv T."/>
            <person name="Lv Y."/>
            <person name="Zheng Z."/>
            <person name="Sun M."/>
            <person name="Luo L."/>
            <person name="Cai M."/>
            <person name="Gao Y."/>
            <person name="Wang J."/>
            <person name="Yin Y."/>
            <person name="Xu X."/>
            <person name="Cheng T."/>
            <person name="Wang J."/>
        </authorList>
    </citation>
    <scope>NUCLEOTIDE SEQUENCE [LARGE SCALE GENOMIC DNA]</scope>
</reference>
<dbReference type="PANTHER" id="PTHR24177">
    <property type="entry name" value="CASKIN"/>
    <property type="match status" value="1"/>
</dbReference>
<evidence type="ECO:0000313" key="5">
    <source>
        <dbReference type="RefSeq" id="XP_008237644.1"/>
    </source>
</evidence>
<keyword evidence="1" id="KW-0040">ANK repeat</keyword>
<gene>
    <name evidence="5" type="primary">LOC103336385</name>
</gene>
<keyword evidence="2" id="KW-0472">Membrane</keyword>
<feature type="transmembrane region" description="Helical" evidence="2">
    <location>
        <begin position="561"/>
        <end position="583"/>
    </location>
</feature>
<proteinExistence type="predicted"/>